<reference evidence="3" key="2">
    <citation type="submission" date="2015-01" db="EMBL/GenBank/DDBJ databases">
        <title>Evolutionary Origins and Diversification of the Mycorrhizal Mutualists.</title>
        <authorList>
            <consortium name="DOE Joint Genome Institute"/>
            <consortium name="Mycorrhizal Genomics Consortium"/>
            <person name="Kohler A."/>
            <person name="Kuo A."/>
            <person name="Nagy L.G."/>
            <person name="Floudas D."/>
            <person name="Copeland A."/>
            <person name="Barry K.W."/>
            <person name="Cichocki N."/>
            <person name="Veneault-Fourrey C."/>
            <person name="LaButti K."/>
            <person name="Lindquist E.A."/>
            <person name="Lipzen A."/>
            <person name="Lundell T."/>
            <person name="Morin E."/>
            <person name="Murat C."/>
            <person name="Riley R."/>
            <person name="Ohm R."/>
            <person name="Sun H."/>
            <person name="Tunlid A."/>
            <person name="Henrissat B."/>
            <person name="Grigoriev I.V."/>
            <person name="Hibbett D.S."/>
            <person name="Martin F."/>
        </authorList>
    </citation>
    <scope>NUCLEOTIDE SEQUENCE [LARGE SCALE GENOMIC DNA]</scope>
    <source>
        <strain evidence="3">MAFF 305830</strain>
    </source>
</reference>
<feature type="region of interest" description="Disordered" evidence="1">
    <location>
        <begin position="1"/>
        <end position="37"/>
    </location>
</feature>
<feature type="compositionally biased region" description="Low complexity" evidence="1">
    <location>
        <begin position="97"/>
        <end position="109"/>
    </location>
</feature>
<dbReference type="InterPro" id="IPR036047">
    <property type="entry name" value="F-box-like_dom_sf"/>
</dbReference>
<dbReference type="SUPFAM" id="SSF52058">
    <property type="entry name" value="L domain-like"/>
    <property type="match status" value="1"/>
</dbReference>
<proteinExistence type="predicted"/>
<evidence type="ECO:0000256" key="1">
    <source>
        <dbReference type="SAM" id="MobiDB-lite"/>
    </source>
</evidence>
<keyword evidence="3" id="KW-1185">Reference proteome</keyword>
<feature type="region of interest" description="Disordered" evidence="1">
    <location>
        <begin position="68"/>
        <end position="109"/>
    </location>
</feature>
<feature type="compositionally biased region" description="Polar residues" evidence="1">
    <location>
        <begin position="70"/>
        <end position="79"/>
    </location>
</feature>
<evidence type="ECO:0000313" key="2">
    <source>
        <dbReference type="EMBL" id="KIM33950.1"/>
    </source>
</evidence>
<dbReference type="Proteomes" id="UP000054097">
    <property type="component" value="Unassembled WGS sequence"/>
</dbReference>
<sequence>MDGQDEPVANNVQQQPALNLEQTGNAQPLTMNRFPWSTSPWSHLNPEILEHVSHSAPPSAVIELPGFTQAHPSTSSTRYQLPLPHHGQSSDSGHRQSSPAPSSSSSARDFNSDFSAFPLPSLHPRYLSSPTSSDNQFDFCSADSSPAGRILHFDRPPNPTQRSIAEDSILARQIHLSALDMQVTAAHAAVLAAQERHRGLLSQRAVLRAQICRDRNRLQPALYLPSEALAEIFAYCVEEDTHAVWKVSSVCFDWRVAALEHSRLWRRIIIPSHLPPPDQLRITRLWVARTGMADGLDIRYRAVDDTFRYSTSIFEEIMVMLASQISRWQHFDLETNLDDCVHICIRLAVGDAPNLETFLVRESEAPAIRRNRRLLPCKTLTLGPAPKLKHVVLYTSAWPTATFLHGLTTLTLVSGRIKRMVDLWRVLDGCENLERLTLRLPVDQDFDPPGRSRTAPLRLERLHSLSGNAMVLALLPFLLVPSLDTLQVNDVDAFILMRTLNVLDLRSNPPLHTLRLRNCRLVSGTTGLSLKSIKRLEFYDSEVEDSFFHSLSMPTAGTSSWIRPYRTWALPSLEVVVLRRAHYVHEEALRRLVEARNPTTPNAMCPGGTPAVGLPARVKMVDVKDCRRVRVQFADWIHERLGRVSDRFHIPCALASGERVCTIAAHRHAAPGNGISGLLSIPPPPIPDDAFPDHLEDQGETLIVDMDPDLV</sequence>
<dbReference type="SUPFAM" id="SSF81383">
    <property type="entry name" value="F-box domain"/>
    <property type="match status" value="1"/>
</dbReference>
<dbReference type="Gene3D" id="1.20.1280.50">
    <property type="match status" value="1"/>
</dbReference>
<accession>A0A0C3BAV9</accession>
<dbReference type="Gene3D" id="3.80.10.10">
    <property type="entry name" value="Ribonuclease Inhibitor"/>
    <property type="match status" value="1"/>
</dbReference>
<feature type="compositionally biased region" description="Polar residues" evidence="1">
    <location>
        <begin position="10"/>
        <end position="37"/>
    </location>
</feature>
<dbReference type="EMBL" id="KN824277">
    <property type="protein sequence ID" value="KIM33950.1"/>
    <property type="molecule type" value="Genomic_DNA"/>
</dbReference>
<dbReference type="OrthoDB" id="3365698at2759"/>
<name>A0A0C3BAV9_SERVB</name>
<organism evidence="2 3">
    <name type="scientific">Serendipita vermifera MAFF 305830</name>
    <dbReference type="NCBI Taxonomy" id="933852"/>
    <lineage>
        <taxon>Eukaryota</taxon>
        <taxon>Fungi</taxon>
        <taxon>Dikarya</taxon>
        <taxon>Basidiomycota</taxon>
        <taxon>Agaricomycotina</taxon>
        <taxon>Agaricomycetes</taxon>
        <taxon>Sebacinales</taxon>
        <taxon>Serendipitaceae</taxon>
        <taxon>Serendipita</taxon>
    </lineage>
</organism>
<dbReference type="HOGENOM" id="CLU_023944_0_0_1"/>
<protein>
    <submittedName>
        <fullName evidence="2">Uncharacterized protein</fullName>
    </submittedName>
</protein>
<gene>
    <name evidence="2" type="ORF">M408DRAFT_18919</name>
</gene>
<reference evidence="2 3" key="1">
    <citation type="submission" date="2014-04" db="EMBL/GenBank/DDBJ databases">
        <authorList>
            <consortium name="DOE Joint Genome Institute"/>
            <person name="Kuo A."/>
            <person name="Zuccaro A."/>
            <person name="Kohler A."/>
            <person name="Nagy L.G."/>
            <person name="Floudas D."/>
            <person name="Copeland A."/>
            <person name="Barry K.W."/>
            <person name="Cichocki N."/>
            <person name="Veneault-Fourrey C."/>
            <person name="LaButti K."/>
            <person name="Lindquist E.A."/>
            <person name="Lipzen A."/>
            <person name="Lundell T."/>
            <person name="Morin E."/>
            <person name="Murat C."/>
            <person name="Sun H."/>
            <person name="Tunlid A."/>
            <person name="Henrissat B."/>
            <person name="Grigoriev I.V."/>
            <person name="Hibbett D.S."/>
            <person name="Martin F."/>
            <person name="Nordberg H.P."/>
            <person name="Cantor M.N."/>
            <person name="Hua S.X."/>
        </authorList>
    </citation>
    <scope>NUCLEOTIDE SEQUENCE [LARGE SCALE GENOMIC DNA]</scope>
    <source>
        <strain evidence="2 3">MAFF 305830</strain>
    </source>
</reference>
<dbReference type="AlphaFoldDB" id="A0A0C3BAV9"/>
<evidence type="ECO:0000313" key="3">
    <source>
        <dbReference type="Proteomes" id="UP000054097"/>
    </source>
</evidence>
<dbReference type="InterPro" id="IPR032675">
    <property type="entry name" value="LRR_dom_sf"/>
</dbReference>